<gene>
    <name evidence="1" type="ORF">OAN307_c13810</name>
</gene>
<accession>M9R4C2</accession>
<reference evidence="1 2" key="1">
    <citation type="journal article" date="2013" name="PLoS ONE">
        <title>Poles Apart: Arctic and Antarctic Octadecabacter strains Share High Genome Plasticity and a New Type of Xanthorhodopsin.</title>
        <authorList>
            <person name="Vollmers J."/>
            <person name="Voget S."/>
            <person name="Dietrich S."/>
            <person name="Gollnow K."/>
            <person name="Smits M."/>
            <person name="Meyer K."/>
            <person name="Brinkhoff T."/>
            <person name="Simon M."/>
            <person name="Daniel R."/>
        </authorList>
    </citation>
    <scope>NUCLEOTIDE SEQUENCE [LARGE SCALE GENOMIC DNA]</scope>
    <source>
        <strain evidence="1 2">307</strain>
    </source>
</reference>
<dbReference type="AlphaFoldDB" id="M9R4C2"/>
<dbReference type="Proteomes" id="UP000005307">
    <property type="component" value="Chromosome"/>
</dbReference>
<dbReference type="KEGG" id="oat:OAN307_c13810"/>
<dbReference type="STRING" id="391626.OAN307_c13810"/>
<dbReference type="HOGENOM" id="CLU_1382898_0_0_5"/>
<proteinExistence type="predicted"/>
<keyword evidence="2" id="KW-1185">Reference proteome</keyword>
<evidence type="ECO:0000313" key="2">
    <source>
        <dbReference type="Proteomes" id="UP000005307"/>
    </source>
</evidence>
<protein>
    <submittedName>
        <fullName evidence="1">Putative DUF2147 family protein</fullName>
    </submittedName>
</protein>
<dbReference type="EMBL" id="CP003740">
    <property type="protein sequence ID" value="AGI67062.1"/>
    <property type="molecule type" value="Genomic_DNA"/>
</dbReference>
<evidence type="ECO:0000313" key="1">
    <source>
        <dbReference type="EMBL" id="AGI67062.1"/>
    </source>
</evidence>
<name>M9R4C2_9RHOB</name>
<sequence length="197" mass="21510">MTMSKTPITLAVFSVFFVLSLLFTSWGNELLAKLPPRAYYPNDRQYAVTEVRAVLEIAALAHRNPALSGDQQPFQDIVLGLPKTPPEALWLTQDLSLTVASGACGVGSISLCAVIVGINDPSIRIWATEICGLPIFWELLPEAETSDWNNGRILDLETLQNHSLKVSVTSGWLILHISDQAPIQWQQTTVLPVGCGS</sequence>
<organism evidence="1 2">
    <name type="scientific">Octadecabacter antarcticus 307</name>
    <dbReference type="NCBI Taxonomy" id="391626"/>
    <lineage>
        <taxon>Bacteria</taxon>
        <taxon>Pseudomonadati</taxon>
        <taxon>Pseudomonadota</taxon>
        <taxon>Alphaproteobacteria</taxon>
        <taxon>Rhodobacterales</taxon>
        <taxon>Roseobacteraceae</taxon>
        <taxon>Octadecabacter</taxon>
    </lineage>
</organism>